<comment type="caution">
    <text evidence="6">The sequence shown here is derived from an EMBL/GenBank/DDBJ whole genome shotgun (WGS) entry which is preliminary data.</text>
</comment>
<evidence type="ECO:0000256" key="4">
    <source>
        <dbReference type="ARBA" id="ARBA00023125"/>
    </source>
</evidence>
<comment type="similarity">
    <text evidence="2">Belongs to the transposase mutator family.</text>
</comment>
<dbReference type="GO" id="GO:0004803">
    <property type="term" value="F:transposase activity"/>
    <property type="evidence" value="ECO:0007669"/>
    <property type="project" value="InterPro"/>
</dbReference>
<evidence type="ECO:0000313" key="7">
    <source>
        <dbReference type="Proteomes" id="UP000285655"/>
    </source>
</evidence>
<dbReference type="Proteomes" id="UP000285655">
    <property type="component" value="Unassembled WGS sequence"/>
</dbReference>
<sequence>MVLSSMGCPGRSLPEYRASALLEPRTINVQVKLPERYQAEASRRLREISEAQTHKECKELRDRYVAELIDRGQWAAVETVLRDWEDFVTFYHYPKEHWIHLRTTKSERIHLQRGEAEDRPVPQDGCGGIMPSIWGHNPFFATGRFRSLRS</sequence>
<dbReference type="GO" id="GO:0006313">
    <property type="term" value="P:DNA transposition"/>
    <property type="evidence" value="ECO:0007669"/>
    <property type="project" value="InterPro"/>
</dbReference>
<gene>
    <name evidence="6" type="ORF">C4544_05930</name>
</gene>
<evidence type="ECO:0000313" key="6">
    <source>
        <dbReference type="EMBL" id="RJO60168.1"/>
    </source>
</evidence>
<keyword evidence="4" id="KW-0238">DNA-binding</keyword>
<dbReference type="AlphaFoldDB" id="A0A419DAR7"/>
<evidence type="ECO:0000256" key="3">
    <source>
        <dbReference type="ARBA" id="ARBA00022578"/>
    </source>
</evidence>
<evidence type="ECO:0000256" key="2">
    <source>
        <dbReference type="ARBA" id="ARBA00010961"/>
    </source>
</evidence>
<evidence type="ECO:0008006" key="8">
    <source>
        <dbReference type="Google" id="ProtNLM"/>
    </source>
</evidence>
<dbReference type="EMBL" id="QZJW01000052">
    <property type="protein sequence ID" value="RJO60168.1"/>
    <property type="molecule type" value="Genomic_DNA"/>
</dbReference>
<reference evidence="6 7" key="1">
    <citation type="journal article" date="2017" name="ISME J.">
        <title>Energy and carbon metabolisms in a deep terrestrial subsurface fluid microbial community.</title>
        <authorList>
            <person name="Momper L."/>
            <person name="Jungbluth S.P."/>
            <person name="Lee M.D."/>
            <person name="Amend J.P."/>
        </authorList>
    </citation>
    <scope>NUCLEOTIDE SEQUENCE [LARGE SCALE GENOMIC DNA]</scope>
    <source>
        <strain evidence="6">SURF_29</strain>
    </source>
</reference>
<dbReference type="Pfam" id="PF00872">
    <property type="entry name" value="Transposase_mut"/>
    <property type="match status" value="1"/>
</dbReference>
<evidence type="ECO:0000256" key="5">
    <source>
        <dbReference type="ARBA" id="ARBA00023172"/>
    </source>
</evidence>
<comment type="function">
    <text evidence="1">Required for the transposition of the insertion element.</text>
</comment>
<evidence type="ECO:0000256" key="1">
    <source>
        <dbReference type="ARBA" id="ARBA00002190"/>
    </source>
</evidence>
<dbReference type="InterPro" id="IPR001207">
    <property type="entry name" value="Transposase_mutator"/>
</dbReference>
<keyword evidence="3" id="KW-0815">Transposition</keyword>
<dbReference type="GO" id="GO:0003677">
    <property type="term" value="F:DNA binding"/>
    <property type="evidence" value="ECO:0007669"/>
    <property type="project" value="UniProtKB-KW"/>
</dbReference>
<protein>
    <recommendedName>
        <fullName evidence="8">Mutator family transposase</fullName>
    </recommendedName>
</protein>
<proteinExistence type="inferred from homology"/>
<name>A0A419DAR7_9BACT</name>
<accession>A0A419DAR7</accession>
<keyword evidence="5" id="KW-0233">DNA recombination</keyword>
<organism evidence="6 7">
    <name type="scientific">candidate division WS5 bacterium</name>
    <dbReference type="NCBI Taxonomy" id="2093353"/>
    <lineage>
        <taxon>Bacteria</taxon>
        <taxon>candidate division WS5</taxon>
    </lineage>
</organism>